<dbReference type="Pfam" id="PF05553">
    <property type="entry name" value="DUF761"/>
    <property type="match status" value="1"/>
</dbReference>
<evidence type="ECO:0000313" key="3">
    <source>
        <dbReference type="Proteomes" id="UP001630127"/>
    </source>
</evidence>
<comment type="caution">
    <text evidence="2">The sequence shown here is derived from an EMBL/GenBank/DDBJ whole genome shotgun (WGS) entry which is preliminary data.</text>
</comment>
<feature type="compositionally biased region" description="Pro residues" evidence="1">
    <location>
        <begin position="101"/>
        <end position="111"/>
    </location>
</feature>
<dbReference type="PANTHER" id="PTHR36378">
    <property type="entry name" value="COTTON FIBER PROTEIN"/>
    <property type="match status" value="1"/>
</dbReference>
<gene>
    <name evidence="2" type="ORF">ACH5RR_010841</name>
</gene>
<dbReference type="AlphaFoldDB" id="A0ABD3AK31"/>
<proteinExistence type="predicted"/>
<keyword evidence="3" id="KW-1185">Reference proteome</keyword>
<dbReference type="Proteomes" id="UP001630127">
    <property type="component" value="Unassembled WGS sequence"/>
</dbReference>
<name>A0ABD3AK31_9GENT</name>
<reference evidence="2 3" key="1">
    <citation type="submission" date="2024-11" db="EMBL/GenBank/DDBJ databases">
        <title>A near-complete genome assembly of Cinchona calisaya.</title>
        <authorList>
            <person name="Lian D.C."/>
            <person name="Zhao X.W."/>
            <person name="Wei L."/>
        </authorList>
    </citation>
    <scope>NUCLEOTIDE SEQUENCE [LARGE SCALE GENOMIC DNA]</scope>
    <source>
        <tissue evidence="2">Nenye</tissue>
    </source>
</reference>
<accession>A0ABD3AK31</accession>
<organism evidence="2 3">
    <name type="scientific">Cinchona calisaya</name>
    <dbReference type="NCBI Taxonomy" id="153742"/>
    <lineage>
        <taxon>Eukaryota</taxon>
        <taxon>Viridiplantae</taxon>
        <taxon>Streptophyta</taxon>
        <taxon>Embryophyta</taxon>
        <taxon>Tracheophyta</taxon>
        <taxon>Spermatophyta</taxon>
        <taxon>Magnoliopsida</taxon>
        <taxon>eudicotyledons</taxon>
        <taxon>Gunneridae</taxon>
        <taxon>Pentapetalae</taxon>
        <taxon>asterids</taxon>
        <taxon>lamiids</taxon>
        <taxon>Gentianales</taxon>
        <taxon>Rubiaceae</taxon>
        <taxon>Cinchonoideae</taxon>
        <taxon>Cinchoneae</taxon>
        <taxon>Cinchona</taxon>
    </lineage>
</organism>
<dbReference type="EMBL" id="JBJUIK010000004">
    <property type="protein sequence ID" value="KAL3531519.1"/>
    <property type="molecule type" value="Genomic_DNA"/>
</dbReference>
<sequence length="199" mass="21822">MVISCIANNNGDVDQEIPTHNTGAAINIVTNNDNDKTASLYGEDKEKKKKKKSGAFSFFRAALLAMRSDSKKKEVVPPKSNEKWKKIVGSMRPLHLQENQSPPPSLPPPSPARTAESLEDLNLIQQPSSPAPSSVSGGTMSQYASASNLQELDNEESDPDEVFDAICGDEMIDAKAEEFIAQFYQQMKLQQHVGTMIIE</sequence>
<dbReference type="InterPro" id="IPR008480">
    <property type="entry name" value="DUF761_pln"/>
</dbReference>
<feature type="region of interest" description="Disordered" evidence="1">
    <location>
        <begin position="95"/>
        <end position="114"/>
    </location>
</feature>
<dbReference type="PANTHER" id="PTHR36378:SF1">
    <property type="entry name" value="COTTON FIBER PROTEIN"/>
    <property type="match status" value="1"/>
</dbReference>
<evidence type="ECO:0000313" key="2">
    <source>
        <dbReference type="EMBL" id="KAL3531519.1"/>
    </source>
</evidence>
<protein>
    <submittedName>
        <fullName evidence="2">Uncharacterized protein</fullName>
    </submittedName>
</protein>
<evidence type="ECO:0000256" key="1">
    <source>
        <dbReference type="SAM" id="MobiDB-lite"/>
    </source>
</evidence>